<dbReference type="GO" id="GO:0004826">
    <property type="term" value="F:phenylalanine-tRNA ligase activity"/>
    <property type="evidence" value="ECO:0007669"/>
    <property type="project" value="InterPro"/>
</dbReference>
<organism evidence="2 3">
    <name type="scientific">Salibacterium qingdaonense</name>
    <dbReference type="NCBI Taxonomy" id="266892"/>
    <lineage>
        <taxon>Bacteria</taxon>
        <taxon>Bacillati</taxon>
        <taxon>Bacillota</taxon>
        <taxon>Bacilli</taxon>
        <taxon>Bacillales</taxon>
        <taxon>Bacillaceae</taxon>
    </lineage>
</organism>
<dbReference type="PANTHER" id="PTHR39209:SF2">
    <property type="entry name" value="CYTOPLASMIC PROTEIN"/>
    <property type="match status" value="1"/>
</dbReference>
<dbReference type="Pfam" id="PF03483">
    <property type="entry name" value="B3_4"/>
    <property type="match status" value="1"/>
</dbReference>
<dbReference type="STRING" id="266892.SAMN04488054_10320"/>
<dbReference type="InterPro" id="IPR020825">
    <property type="entry name" value="Phe-tRNA_synthase-like_B3/B4"/>
</dbReference>
<dbReference type="OrthoDB" id="9789812at2"/>
<feature type="domain" description="B3/B4 tRNA-binding" evidence="1">
    <location>
        <begin position="62"/>
        <end position="212"/>
    </location>
</feature>
<dbReference type="Gene3D" id="3.50.40.10">
    <property type="entry name" value="Phenylalanyl-trna Synthetase, Chain B, domain 3"/>
    <property type="match status" value="1"/>
</dbReference>
<evidence type="ECO:0000259" key="1">
    <source>
        <dbReference type="SMART" id="SM00873"/>
    </source>
</evidence>
<dbReference type="SUPFAM" id="SSF56037">
    <property type="entry name" value="PheT/TilS domain"/>
    <property type="match status" value="1"/>
</dbReference>
<dbReference type="EMBL" id="FOTY01000003">
    <property type="protein sequence ID" value="SFL62916.1"/>
    <property type="molecule type" value="Genomic_DNA"/>
</dbReference>
<protein>
    <submittedName>
        <fullName evidence="2">Phosphoenolpyruvate synthase</fullName>
    </submittedName>
</protein>
<dbReference type="PANTHER" id="PTHR39209">
    <property type="match status" value="1"/>
</dbReference>
<dbReference type="AlphaFoldDB" id="A0A1I4J9W6"/>
<proteinExistence type="predicted"/>
<accession>A0A1I4J9W6</accession>
<dbReference type="GO" id="GO:0003723">
    <property type="term" value="F:RNA binding"/>
    <property type="evidence" value="ECO:0007669"/>
    <property type="project" value="InterPro"/>
</dbReference>
<reference evidence="2 3" key="1">
    <citation type="submission" date="2016-10" db="EMBL/GenBank/DDBJ databases">
        <authorList>
            <person name="de Groot N.N."/>
        </authorList>
    </citation>
    <scope>NUCLEOTIDE SEQUENCE [LARGE SCALE GENOMIC DNA]</scope>
    <source>
        <strain evidence="2 3">CGMCC 1.6134</strain>
    </source>
</reference>
<dbReference type="SMART" id="SM00873">
    <property type="entry name" value="B3_4"/>
    <property type="match status" value="1"/>
</dbReference>
<name>A0A1I4J9W6_9BACI</name>
<dbReference type="Proteomes" id="UP000199668">
    <property type="component" value="Unassembled WGS sequence"/>
</dbReference>
<dbReference type="InterPro" id="IPR005146">
    <property type="entry name" value="B3/B4_tRNA-bd"/>
</dbReference>
<evidence type="ECO:0000313" key="2">
    <source>
        <dbReference type="EMBL" id="SFL62916.1"/>
    </source>
</evidence>
<sequence length="232" mass="26414">MLFSLDKNLFKRVPDLKIGIIVYENIVVGDSPSMLKGRLEYFQETVRTDLDERPVDEYEGVKEWRSIFRDLGIDPKRYRPSHEALLRRISNGKDLPFIHSAADVNNFFSLQYDMPVGIYDGHALNDYIKIRLGQEEEAMEGLNGRMNNMEGKLAGFDKRGPFGSPIVDAARTMTTTDTTNAVQIFYIPPSLPQDEAEQLLQAASNMFIQLHSGSNSIYLLDQNKTNFQHAPH</sequence>
<gene>
    <name evidence="2" type="ORF">SAMN04488054_10320</name>
</gene>
<evidence type="ECO:0000313" key="3">
    <source>
        <dbReference type="Proteomes" id="UP000199668"/>
    </source>
</evidence>
<keyword evidence="3" id="KW-1185">Reference proteome</keyword>
<keyword evidence="2" id="KW-0670">Pyruvate</keyword>